<dbReference type="Gene3D" id="1.10.4160.10">
    <property type="entry name" value="Hydantoin permease"/>
    <property type="match status" value="1"/>
</dbReference>
<organism evidence="3 4">
    <name type="scientific">Anthostomella pinea</name>
    <dbReference type="NCBI Taxonomy" id="933095"/>
    <lineage>
        <taxon>Eukaryota</taxon>
        <taxon>Fungi</taxon>
        <taxon>Dikarya</taxon>
        <taxon>Ascomycota</taxon>
        <taxon>Pezizomycotina</taxon>
        <taxon>Sordariomycetes</taxon>
        <taxon>Xylariomycetidae</taxon>
        <taxon>Xylariales</taxon>
        <taxon>Xylariaceae</taxon>
        <taxon>Anthostomella</taxon>
    </lineage>
</organism>
<keyword evidence="2" id="KW-1133">Transmembrane helix</keyword>
<dbReference type="AlphaFoldDB" id="A0AAI8VYU6"/>
<proteinExistence type="predicted"/>
<evidence type="ECO:0000313" key="3">
    <source>
        <dbReference type="EMBL" id="CAJ2513582.1"/>
    </source>
</evidence>
<evidence type="ECO:0000313" key="4">
    <source>
        <dbReference type="Proteomes" id="UP001295740"/>
    </source>
</evidence>
<keyword evidence="1" id="KW-0813">Transport</keyword>
<dbReference type="PANTHER" id="PTHR31806">
    <property type="entry name" value="PURINE-CYTOSINE PERMEASE FCY2-RELATED"/>
    <property type="match status" value="1"/>
</dbReference>
<dbReference type="EMBL" id="CAUWAG010000020">
    <property type="protein sequence ID" value="CAJ2513582.1"/>
    <property type="molecule type" value="Genomic_DNA"/>
</dbReference>
<dbReference type="InterPro" id="IPR026030">
    <property type="entry name" value="Pur-cyt_permease_Fcy2/21/22"/>
</dbReference>
<reference evidence="3" key="1">
    <citation type="submission" date="2023-10" db="EMBL/GenBank/DDBJ databases">
        <authorList>
            <person name="Hackl T."/>
        </authorList>
    </citation>
    <scope>NUCLEOTIDE SEQUENCE</scope>
</reference>
<keyword evidence="2" id="KW-0472">Membrane</keyword>
<dbReference type="GO" id="GO:0005886">
    <property type="term" value="C:plasma membrane"/>
    <property type="evidence" value="ECO:0007669"/>
    <property type="project" value="TreeGrafter"/>
</dbReference>
<sequence>MYRLERWVPQGQRLLDRLTTRGVFMYHIFLFREDVELGSSADHVRGSRHVHGSWYQRLLGAAAEENGGVKPVPVEKRANTQYNNPFTVHGAVLCIPAEMLATPVFEMGHRDAFLNILFFSSLRSIPPASHGVWTPKSGLRQLIEARYPWGFALVASIVSGQTITAISSANVNITVGIVVNVVLSFVVSLLGYMVLHIWERYQLIPNLAAICGKYFQKSSMPSLAMS</sequence>
<protein>
    <submittedName>
        <fullName evidence="3">Uu.00g017010.m01.CDS01</fullName>
    </submittedName>
</protein>
<evidence type="ECO:0000256" key="1">
    <source>
        <dbReference type="ARBA" id="ARBA00022448"/>
    </source>
</evidence>
<gene>
    <name evidence="3" type="ORF">KHLLAP_LOCUS14050</name>
</gene>
<dbReference type="PANTHER" id="PTHR31806:SF5">
    <property type="entry name" value="PURINE-CYTOSINE PERMEASE FCY21"/>
    <property type="match status" value="1"/>
</dbReference>
<keyword evidence="2" id="KW-0812">Transmembrane</keyword>
<feature type="transmembrane region" description="Helical" evidence="2">
    <location>
        <begin position="147"/>
        <end position="167"/>
    </location>
</feature>
<dbReference type="GO" id="GO:0022857">
    <property type="term" value="F:transmembrane transporter activity"/>
    <property type="evidence" value="ECO:0007669"/>
    <property type="project" value="InterPro"/>
</dbReference>
<keyword evidence="4" id="KW-1185">Reference proteome</keyword>
<feature type="transmembrane region" description="Helical" evidence="2">
    <location>
        <begin position="173"/>
        <end position="195"/>
    </location>
</feature>
<evidence type="ECO:0000256" key="2">
    <source>
        <dbReference type="SAM" id="Phobius"/>
    </source>
</evidence>
<name>A0AAI8VYU6_9PEZI</name>
<accession>A0AAI8VYU6</accession>
<comment type="caution">
    <text evidence="3">The sequence shown here is derived from an EMBL/GenBank/DDBJ whole genome shotgun (WGS) entry which is preliminary data.</text>
</comment>
<dbReference type="Proteomes" id="UP001295740">
    <property type="component" value="Unassembled WGS sequence"/>
</dbReference>